<protein>
    <recommendedName>
        <fullName evidence="4">FG-GAP repeat-containing protein</fullName>
    </recommendedName>
</protein>
<dbReference type="Proteomes" id="UP000033423">
    <property type="component" value="Unassembled WGS sequence"/>
</dbReference>
<name>A0A0F3GHR6_9BACT</name>
<dbReference type="Pfam" id="PF01839">
    <property type="entry name" value="FG-GAP"/>
    <property type="match status" value="1"/>
</dbReference>
<dbReference type="EMBL" id="LACI01002700">
    <property type="protein sequence ID" value="KJU81426.1"/>
    <property type="molecule type" value="Genomic_DNA"/>
</dbReference>
<proteinExistence type="predicted"/>
<dbReference type="InterPro" id="IPR028994">
    <property type="entry name" value="Integrin_alpha_N"/>
</dbReference>
<gene>
    <name evidence="2" type="ORF">MBAV_006381</name>
</gene>
<accession>A0A0F3GHR6</accession>
<dbReference type="InterPro" id="IPR013517">
    <property type="entry name" value="FG-GAP"/>
</dbReference>
<organism evidence="2 3">
    <name type="scientific">Candidatus Magnetobacterium bavaricum</name>
    <dbReference type="NCBI Taxonomy" id="29290"/>
    <lineage>
        <taxon>Bacteria</taxon>
        <taxon>Pseudomonadati</taxon>
        <taxon>Nitrospirota</taxon>
        <taxon>Thermodesulfovibrionia</taxon>
        <taxon>Thermodesulfovibrionales</taxon>
        <taxon>Candidatus Magnetobacteriaceae</taxon>
        <taxon>Candidatus Magnetobacterium</taxon>
    </lineage>
</organism>
<sequence>VAIGDLNGDGKSDIVWQNTTTGDVAAWLLNGTTITTGNYLSKGIPGNWQIQ</sequence>
<keyword evidence="3" id="KW-1185">Reference proteome</keyword>
<evidence type="ECO:0008006" key="4">
    <source>
        <dbReference type="Google" id="ProtNLM"/>
    </source>
</evidence>
<evidence type="ECO:0000256" key="1">
    <source>
        <dbReference type="ARBA" id="ARBA00022729"/>
    </source>
</evidence>
<dbReference type="SUPFAM" id="SSF69318">
    <property type="entry name" value="Integrin alpha N-terminal domain"/>
    <property type="match status" value="1"/>
</dbReference>
<feature type="non-terminal residue" evidence="2">
    <location>
        <position position="1"/>
    </location>
</feature>
<comment type="caution">
    <text evidence="2">The sequence shown here is derived from an EMBL/GenBank/DDBJ whole genome shotgun (WGS) entry which is preliminary data.</text>
</comment>
<dbReference type="AlphaFoldDB" id="A0A0F3GHR6"/>
<keyword evidence="1" id="KW-0732">Signal</keyword>
<evidence type="ECO:0000313" key="2">
    <source>
        <dbReference type="EMBL" id="KJU81426.1"/>
    </source>
</evidence>
<reference evidence="2 3" key="1">
    <citation type="submission" date="2015-02" db="EMBL/GenBank/DDBJ databases">
        <title>Single-cell genomics of uncultivated deep-branching MTB reveals a conserved set of magnetosome genes.</title>
        <authorList>
            <person name="Kolinko S."/>
            <person name="Richter M."/>
            <person name="Glockner F.O."/>
            <person name="Brachmann A."/>
            <person name="Schuler D."/>
        </authorList>
    </citation>
    <scope>NUCLEOTIDE SEQUENCE [LARGE SCALE GENOMIC DNA]</scope>
    <source>
        <strain evidence="2">TM-1</strain>
    </source>
</reference>
<evidence type="ECO:0000313" key="3">
    <source>
        <dbReference type="Proteomes" id="UP000033423"/>
    </source>
</evidence>